<feature type="region of interest" description="Disordered" evidence="1">
    <location>
        <begin position="132"/>
        <end position="211"/>
    </location>
</feature>
<feature type="compositionally biased region" description="Basic and acidic residues" evidence="1">
    <location>
        <begin position="134"/>
        <end position="148"/>
    </location>
</feature>
<feature type="compositionally biased region" description="Basic residues" evidence="1">
    <location>
        <begin position="149"/>
        <end position="166"/>
    </location>
</feature>
<dbReference type="InterPro" id="IPR000007">
    <property type="entry name" value="Tubby_C"/>
</dbReference>
<feature type="compositionally biased region" description="Basic and acidic residues" evidence="1">
    <location>
        <begin position="1"/>
        <end position="11"/>
    </location>
</feature>
<dbReference type="EMBL" id="JAGKHQ010000010">
    <property type="protein sequence ID" value="KAG7506793.1"/>
    <property type="molecule type" value="Genomic_DNA"/>
</dbReference>
<keyword evidence="4" id="KW-1185">Reference proteome</keyword>
<feature type="compositionally biased region" description="Basic and acidic residues" evidence="1">
    <location>
        <begin position="176"/>
        <end position="204"/>
    </location>
</feature>
<organism evidence="3 4">
    <name type="scientific">Solea senegalensis</name>
    <name type="common">Senegalese sole</name>
    <dbReference type="NCBI Taxonomy" id="28829"/>
    <lineage>
        <taxon>Eukaryota</taxon>
        <taxon>Metazoa</taxon>
        <taxon>Chordata</taxon>
        <taxon>Craniata</taxon>
        <taxon>Vertebrata</taxon>
        <taxon>Euteleostomi</taxon>
        <taxon>Actinopterygii</taxon>
        <taxon>Neopterygii</taxon>
        <taxon>Teleostei</taxon>
        <taxon>Neoteleostei</taxon>
        <taxon>Acanthomorphata</taxon>
        <taxon>Carangaria</taxon>
        <taxon>Pleuronectiformes</taxon>
        <taxon>Pleuronectoidei</taxon>
        <taxon>Soleidae</taxon>
        <taxon>Solea</taxon>
    </lineage>
</organism>
<dbReference type="AlphaFoldDB" id="A0AAV6RMW5"/>
<evidence type="ECO:0000313" key="4">
    <source>
        <dbReference type="Proteomes" id="UP000693946"/>
    </source>
</evidence>
<gene>
    <name evidence="3" type="ORF">JOB18_015652</name>
</gene>
<dbReference type="GO" id="GO:0005929">
    <property type="term" value="C:cilium"/>
    <property type="evidence" value="ECO:0007669"/>
    <property type="project" value="TreeGrafter"/>
</dbReference>
<dbReference type="Proteomes" id="UP000693946">
    <property type="component" value="Linkage Group LG18"/>
</dbReference>
<dbReference type="PANTHER" id="PTHR16517">
    <property type="entry name" value="TUBBY-RELATED"/>
    <property type="match status" value="1"/>
</dbReference>
<comment type="caution">
    <text evidence="3">The sequence shown here is derived from an EMBL/GenBank/DDBJ whole genome shotgun (WGS) entry which is preliminary data.</text>
</comment>
<feature type="region of interest" description="Disordered" evidence="1">
    <location>
        <begin position="1"/>
        <end position="26"/>
    </location>
</feature>
<evidence type="ECO:0000313" key="3">
    <source>
        <dbReference type="EMBL" id="KAG7506793.1"/>
    </source>
</evidence>
<dbReference type="Pfam" id="PF01167">
    <property type="entry name" value="Tub"/>
    <property type="match status" value="1"/>
</dbReference>
<reference evidence="3 4" key="1">
    <citation type="journal article" date="2021" name="Sci. Rep.">
        <title>Chromosome anchoring in Senegalese sole (Solea senegalensis) reveals sex-associated markers and genome rearrangements in flatfish.</title>
        <authorList>
            <person name="Guerrero-Cozar I."/>
            <person name="Gomez-Garrido J."/>
            <person name="Berbel C."/>
            <person name="Martinez-Blanch J.F."/>
            <person name="Alioto T."/>
            <person name="Claros M.G."/>
            <person name="Gagnaire P.A."/>
            <person name="Manchado M."/>
        </authorList>
    </citation>
    <scope>NUCLEOTIDE SEQUENCE [LARGE SCALE GENOMIC DNA]</scope>
    <source>
        <strain evidence="3">Sse05_10M</strain>
    </source>
</reference>
<protein>
    <recommendedName>
        <fullName evidence="2">Tubby C-terminal domain-containing protein</fullName>
    </recommendedName>
</protein>
<feature type="domain" description="Tubby C-terminal" evidence="2">
    <location>
        <begin position="306"/>
        <end position="549"/>
    </location>
</feature>
<sequence length="554" mass="63885">MDSHSFRERVNRQRTLIMKNQQKRRDHFNLKTHEKEMEKRRLTDSILRYQSWSSTSLSNQFDLAHDDPPDEITKQNIKEHRKAENKCKLLFTPSKKNMDIEVFADPLDENIQHEGSMKNCRKIEVKPTKTNGEIVRDSEVKREEENHQKKTKKRKRKDGRKRKHRRNSEVDQNNNTDRDEEKRERATKTKDEVKESEDSKETNRATKTLKRMHLLEASAQETESLVRVSSLKKTTCDLSDIDEERGSRVTSSSVSELCESVAQEDTVVPSGTSFLSKAQTNSVRTKFPPQSTSSVSMEDVQRFAFSPAPRDVTIRCRITRDRSGVIKGFNVIYCLHLEKEDGNRVSDVFLMAARQKKMCAASNYLISTDPTNLSRDTNCYLGKLRSNVVGTKFTFYDAGENPEKTPFSDCQSQRHKLATISYKQNVLGFKGPRKMTVVFPRMLDNDERLSTLHDTETLPSCRTSSITDEQVTLINKSPTWDAEKEIYLLNFHGCIIQPSVKNFQLIHPEDEDYIVMQFGRVTNDVFLMEYTNPMSAVQAFSIALSSFDSKLACE</sequence>
<accession>A0AAV6RMW5</accession>
<proteinExistence type="predicted"/>
<dbReference type="PANTHER" id="PTHR16517:SF111">
    <property type="entry name" value="SI:DKEY-220F10.4"/>
    <property type="match status" value="1"/>
</dbReference>
<evidence type="ECO:0000256" key="1">
    <source>
        <dbReference type="SAM" id="MobiDB-lite"/>
    </source>
</evidence>
<evidence type="ECO:0000259" key="2">
    <source>
        <dbReference type="Pfam" id="PF01167"/>
    </source>
</evidence>
<dbReference type="GO" id="GO:0061512">
    <property type="term" value="P:protein localization to cilium"/>
    <property type="evidence" value="ECO:0007669"/>
    <property type="project" value="TreeGrafter"/>
</dbReference>
<name>A0AAV6RMW5_SOLSE</name>